<protein>
    <recommendedName>
        <fullName evidence="3">Lipoprotein</fullName>
    </recommendedName>
</protein>
<sequence>MQRNRPPRIVESQVQPTERIIRGYGSDLCNLEFSIIVEDPDVDNRLLAYWYVDYDPNQTRGEDERDPIEPSGSKVVRDERASFQVNFGSADFNRLNTPGDHIVEVVVTDTSLVGREPAESKTIPLADGGTVIDPGYAATYVWFVRTEARGNCP</sequence>
<dbReference type="RefSeq" id="WP_267536679.1">
    <property type="nucleotide sequence ID" value="NZ_JAPNKA010000001.1"/>
</dbReference>
<comment type="caution">
    <text evidence="1">The sequence shown here is derived from an EMBL/GenBank/DDBJ whole genome shotgun (WGS) entry which is preliminary data.</text>
</comment>
<dbReference type="EMBL" id="JAPNKA010000001">
    <property type="protein sequence ID" value="MCY1077871.1"/>
    <property type="molecule type" value="Genomic_DNA"/>
</dbReference>
<evidence type="ECO:0000313" key="1">
    <source>
        <dbReference type="EMBL" id="MCY1077871.1"/>
    </source>
</evidence>
<name>A0ABT4A955_9BACT</name>
<accession>A0ABT4A955</accession>
<proteinExistence type="predicted"/>
<keyword evidence="2" id="KW-1185">Reference proteome</keyword>
<gene>
    <name evidence="1" type="ORF">OV287_25705</name>
</gene>
<organism evidence="1 2">
    <name type="scientific">Archangium lansingense</name>
    <dbReference type="NCBI Taxonomy" id="2995310"/>
    <lineage>
        <taxon>Bacteria</taxon>
        <taxon>Pseudomonadati</taxon>
        <taxon>Myxococcota</taxon>
        <taxon>Myxococcia</taxon>
        <taxon>Myxococcales</taxon>
        <taxon>Cystobacterineae</taxon>
        <taxon>Archangiaceae</taxon>
        <taxon>Archangium</taxon>
    </lineage>
</organism>
<evidence type="ECO:0008006" key="3">
    <source>
        <dbReference type="Google" id="ProtNLM"/>
    </source>
</evidence>
<reference evidence="1 2" key="1">
    <citation type="submission" date="2022-11" db="EMBL/GenBank/DDBJ databases">
        <title>Minimal conservation of predation-associated metabolite biosynthetic gene clusters underscores biosynthetic potential of Myxococcota including descriptions for ten novel species: Archangium lansinium sp. nov., Myxococcus landrumus sp. nov., Nannocystis bai.</title>
        <authorList>
            <person name="Ahearne A."/>
            <person name="Stevens C."/>
            <person name="Phillips K."/>
        </authorList>
    </citation>
    <scope>NUCLEOTIDE SEQUENCE [LARGE SCALE GENOMIC DNA]</scope>
    <source>
        <strain evidence="1 2">MIWBW</strain>
    </source>
</reference>
<evidence type="ECO:0000313" key="2">
    <source>
        <dbReference type="Proteomes" id="UP001207654"/>
    </source>
</evidence>
<dbReference type="Proteomes" id="UP001207654">
    <property type="component" value="Unassembled WGS sequence"/>
</dbReference>